<evidence type="ECO:0000313" key="3">
    <source>
        <dbReference type="Proteomes" id="UP001235939"/>
    </source>
</evidence>
<accession>A0ABY6L7I4</accession>
<gene>
    <name evidence="2" type="ORF">LAZ67_14002108</name>
</gene>
<evidence type="ECO:0000256" key="1">
    <source>
        <dbReference type="SAM" id="MobiDB-lite"/>
    </source>
</evidence>
<proteinExistence type="predicted"/>
<reference evidence="2 3" key="1">
    <citation type="submission" date="2022-01" db="EMBL/GenBank/DDBJ databases">
        <title>A chromosomal length assembly of Cordylochernes scorpioides.</title>
        <authorList>
            <person name="Zeh D."/>
            <person name="Zeh J."/>
        </authorList>
    </citation>
    <scope>NUCLEOTIDE SEQUENCE [LARGE SCALE GENOMIC DNA]</scope>
    <source>
        <strain evidence="2">IN4F17</strain>
        <tissue evidence="2">Whole Body</tissue>
    </source>
</reference>
<dbReference type="EMBL" id="CP092876">
    <property type="protein sequence ID" value="UYV76824.1"/>
    <property type="molecule type" value="Genomic_DNA"/>
</dbReference>
<sequence length="398" mass="45372">MTWETGSLSRWEIRPQRSIPRFWAIGSGNEPRLRDSSPGAEELHGDRGVPGTQIRDPECHREYFQAGLFRLIGPSLMCIKYVLSAFGIPVKVIAIFRDIYTDFSTSVKTSFAPGHHRRSVREDRTPFQEPQVRDSSLGLQKKRTTLPTTFCIQEHPISGMRKKDTYCHFGVPIGYIKPGNLKKPSRASRKTWKKIHNSLLAPWQKNNAAKTIYPRLDFIFADPQWESNKVPFIPPFKDGAEKVPFGDKIDLAKIQHAFHLLASPDYKISALAKSLLKRDLKGYLSGKLDGDYARNGGDITWLWGDAINASRRLSKKIDTPWRFIHRARLNVLPLNGVKRFSPEDKRCRISGQPVKRCHTFYNIAANTLLGYARGTKRLKGHKGLQGRTMRPPQTFARL</sequence>
<feature type="region of interest" description="Disordered" evidence="1">
    <location>
        <begin position="111"/>
        <end position="135"/>
    </location>
</feature>
<feature type="region of interest" description="Disordered" evidence="1">
    <location>
        <begin position="29"/>
        <end position="54"/>
    </location>
</feature>
<keyword evidence="3" id="KW-1185">Reference proteome</keyword>
<protein>
    <submittedName>
        <fullName evidence="2">Uncharacterized protein</fullName>
    </submittedName>
</protein>
<organism evidence="2 3">
    <name type="scientific">Cordylochernes scorpioides</name>
    <dbReference type="NCBI Taxonomy" id="51811"/>
    <lineage>
        <taxon>Eukaryota</taxon>
        <taxon>Metazoa</taxon>
        <taxon>Ecdysozoa</taxon>
        <taxon>Arthropoda</taxon>
        <taxon>Chelicerata</taxon>
        <taxon>Arachnida</taxon>
        <taxon>Pseudoscorpiones</taxon>
        <taxon>Cheliferoidea</taxon>
        <taxon>Chernetidae</taxon>
        <taxon>Cordylochernes</taxon>
    </lineage>
</organism>
<name>A0ABY6L7I4_9ARAC</name>
<feature type="compositionally biased region" description="Basic and acidic residues" evidence="1">
    <location>
        <begin position="31"/>
        <end position="47"/>
    </location>
</feature>
<evidence type="ECO:0000313" key="2">
    <source>
        <dbReference type="EMBL" id="UYV76824.1"/>
    </source>
</evidence>
<dbReference type="Proteomes" id="UP001235939">
    <property type="component" value="Chromosome 14"/>
</dbReference>